<dbReference type="Gene3D" id="2.60.40.10">
    <property type="entry name" value="Immunoglobulins"/>
    <property type="match status" value="4"/>
</dbReference>
<feature type="domain" description="IPT/TIG" evidence="3">
    <location>
        <begin position="138"/>
        <end position="216"/>
    </location>
</feature>
<dbReference type="SMART" id="SM00710">
    <property type="entry name" value="PbH1"/>
    <property type="match status" value="6"/>
</dbReference>
<feature type="domain" description="IPT/TIG" evidence="3">
    <location>
        <begin position="311"/>
        <end position="387"/>
    </location>
</feature>
<sequence>MTIWLEPTSPPPTRPRKLETTRNPALIAVLGLCVYLAGCGQRATTVQGIGSVTPAAAPLDGGSSVTIEGSGFQPDSKISFGGAAATTTFVDQGKISAVVPPGQDEGVVDVVVQSAATGSAQALSRSFTFTGSRAQETLQSLNPSNLTVGQSNTVMVYGTNLSRSGTTIRVNGDAVPTTLIDRTHLSFTAPKLGAGTYSVTAYATDNGVSGALSLVYAAPPASEKITSIAPTSATAGTTFTLDVTGTGFPTDGKLLIGGIAATTTIVSSTEAKASVGPLTAGSYSVVLQSASTGSTQYAGSLLVTGSSTAESITAVSTTTIPLNRTVTVTVTGAGFPNGAVVTLNGQLVGTTAVQDSSHLLATMIASSPGPYTLAVRNPDGTSVTYGAPFVVESALSISSTALSSVQSGVAFSIPLTATGGLAPYAWSSSALPQGIALSAGGVLSGTVSVSAASVLSVPLTVTDSLQSSAQATARMPVTVVAVTAPVSPITTTSASGTSLTACGALSSANTTYVLQNDVQSAGTCFGITADNVTLNLNGHVIKYANSDSSRANYGVLVADCWDTQLSGIPSNLCGGSHKNPTILNGTITQGSAAAPQSHAIRLGQATTQASQTMHDLTINIAAQDTSAIYDQYPPGNTSIYNIVINDAVTAVSNRDQLLGYPIRLDYGGSTVGTNAQDVVHDVTCNGSPQGCIVSGGALLAYNNKGKLGPSQYVGGYGIFLGGNNSEAYGNSFTGATRGFEIEGSNVKLHDNTLAIQDSATVHDPGHNPDGCEIDGTYGIRVKAYAPGIVPTNVSITNNNITVTAGPCQAQGLRFTDLTGSESITVANNTFSVVQAGSTTMNSGVSLDNTDGKSIVFNGNTFNNAPSLFVFYGGYDGATNLNLNGTFTGSSTIYARCGGAACTNLNVTGLPSTPVLQCESDHLAVTVTANGKALSCP</sequence>
<feature type="domain" description="IPT/TIG" evidence="3">
    <location>
        <begin position="49"/>
        <end position="121"/>
    </location>
</feature>
<evidence type="ECO:0000256" key="2">
    <source>
        <dbReference type="ARBA" id="ARBA00023273"/>
    </source>
</evidence>
<dbReference type="CDD" id="cd00102">
    <property type="entry name" value="IPT"/>
    <property type="match status" value="1"/>
</dbReference>
<dbReference type="InterPro" id="IPR014756">
    <property type="entry name" value="Ig_E-set"/>
</dbReference>
<dbReference type="GO" id="GO:0042995">
    <property type="term" value="C:cell projection"/>
    <property type="evidence" value="ECO:0007669"/>
    <property type="project" value="UniProtKB-SubCell"/>
</dbReference>
<dbReference type="InterPro" id="IPR011050">
    <property type="entry name" value="Pectin_lyase_fold/virulence"/>
</dbReference>
<dbReference type="InterPro" id="IPR002909">
    <property type="entry name" value="IPT_dom"/>
</dbReference>
<reference evidence="4 5" key="1">
    <citation type="submission" date="2016-10" db="EMBL/GenBank/DDBJ databases">
        <authorList>
            <person name="de Groot N.N."/>
        </authorList>
    </citation>
    <scope>NUCLEOTIDE SEQUENCE [LARGE SCALE GENOMIC DNA]</scope>
    <source>
        <strain evidence="4 5">AB35.6</strain>
    </source>
</reference>
<protein>
    <submittedName>
        <fullName evidence="4">IPT/TIG domain-containing protein</fullName>
    </submittedName>
</protein>
<dbReference type="RefSeq" id="WP_074655220.1">
    <property type="nucleotide sequence ID" value="NZ_FNSD01000001.1"/>
</dbReference>
<dbReference type="Pfam" id="PF01833">
    <property type="entry name" value="TIG"/>
    <property type="match status" value="4"/>
</dbReference>
<keyword evidence="2" id="KW-0966">Cell projection</keyword>
<evidence type="ECO:0000259" key="3">
    <source>
        <dbReference type="Pfam" id="PF01833"/>
    </source>
</evidence>
<feature type="domain" description="IPT/TIG" evidence="3">
    <location>
        <begin position="225"/>
        <end position="295"/>
    </location>
</feature>
<dbReference type="InterPro" id="IPR006626">
    <property type="entry name" value="PbH1"/>
</dbReference>
<evidence type="ECO:0000256" key="1">
    <source>
        <dbReference type="ARBA" id="ARBA00004316"/>
    </source>
</evidence>
<comment type="subcellular location">
    <subcellularLocation>
        <location evidence="1">Cell projection</location>
    </subcellularLocation>
</comment>
<organism evidence="4 5">
    <name type="scientific">Terriglobus roseus</name>
    <dbReference type="NCBI Taxonomy" id="392734"/>
    <lineage>
        <taxon>Bacteria</taxon>
        <taxon>Pseudomonadati</taxon>
        <taxon>Acidobacteriota</taxon>
        <taxon>Terriglobia</taxon>
        <taxon>Terriglobales</taxon>
        <taxon>Acidobacteriaceae</taxon>
        <taxon>Terriglobus</taxon>
    </lineage>
</organism>
<accession>A0A1H4SHN1</accession>
<evidence type="ECO:0000313" key="4">
    <source>
        <dbReference type="EMBL" id="SEC43608.1"/>
    </source>
</evidence>
<dbReference type="SUPFAM" id="SSF81296">
    <property type="entry name" value="E set domains"/>
    <property type="match status" value="4"/>
</dbReference>
<dbReference type="EMBL" id="FNSD01000001">
    <property type="protein sequence ID" value="SEC43608.1"/>
    <property type="molecule type" value="Genomic_DNA"/>
</dbReference>
<name>A0A1H4SHN1_9BACT</name>
<dbReference type="AlphaFoldDB" id="A0A1H4SHN1"/>
<dbReference type="SUPFAM" id="SSF51126">
    <property type="entry name" value="Pectin lyase-like"/>
    <property type="match status" value="1"/>
</dbReference>
<proteinExistence type="predicted"/>
<evidence type="ECO:0000313" key="5">
    <source>
        <dbReference type="Proteomes" id="UP000182409"/>
    </source>
</evidence>
<dbReference type="InterPro" id="IPR013783">
    <property type="entry name" value="Ig-like_fold"/>
</dbReference>
<gene>
    <name evidence="4" type="ORF">SAMN05443244_3455</name>
</gene>
<dbReference type="Proteomes" id="UP000182409">
    <property type="component" value="Unassembled WGS sequence"/>
</dbReference>